<protein>
    <recommendedName>
        <fullName evidence="12">LexA repressor</fullName>
        <ecNumber evidence="12">3.4.21.88</ecNumber>
    </recommendedName>
</protein>
<dbReference type="GO" id="GO:0006281">
    <property type="term" value="P:DNA repair"/>
    <property type="evidence" value="ECO:0007669"/>
    <property type="project" value="UniProtKB-UniRule"/>
</dbReference>
<keyword evidence="9 12" id="KW-0804">Transcription</keyword>
<dbReference type="EC" id="3.4.21.88" evidence="12"/>
<dbReference type="InterPro" id="IPR050077">
    <property type="entry name" value="LexA_repressor"/>
</dbReference>
<dbReference type="CDD" id="cd00090">
    <property type="entry name" value="HTH_ARSR"/>
    <property type="match status" value="1"/>
</dbReference>
<evidence type="ECO:0000256" key="8">
    <source>
        <dbReference type="ARBA" id="ARBA00023125"/>
    </source>
</evidence>
<feature type="active site" description="For autocatalytic cleavage activity" evidence="12">
    <location>
        <position position="120"/>
    </location>
</feature>
<dbReference type="GO" id="GO:0006260">
    <property type="term" value="P:DNA replication"/>
    <property type="evidence" value="ECO:0007669"/>
    <property type="project" value="UniProtKB-UniRule"/>
</dbReference>
<keyword evidence="2 12" id="KW-0678">Repressor</keyword>
<dbReference type="InterPro" id="IPR006197">
    <property type="entry name" value="Peptidase_S24_LexA"/>
</dbReference>
<accession>A0A9D1PHT3</accession>
<dbReference type="PRINTS" id="PR00726">
    <property type="entry name" value="LEXASERPTASE"/>
</dbReference>
<dbReference type="GO" id="GO:0004252">
    <property type="term" value="F:serine-type endopeptidase activity"/>
    <property type="evidence" value="ECO:0007669"/>
    <property type="project" value="UniProtKB-UniRule"/>
</dbReference>
<dbReference type="PANTHER" id="PTHR33516:SF2">
    <property type="entry name" value="LEXA REPRESSOR-RELATED"/>
    <property type="match status" value="1"/>
</dbReference>
<dbReference type="AlphaFoldDB" id="A0A9D1PHT3"/>
<keyword evidence="11 12" id="KW-0742">SOS response</keyword>
<feature type="site" description="Cleavage; by autolysis" evidence="12">
    <location>
        <begin position="86"/>
        <end position="87"/>
    </location>
</feature>
<dbReference type="InterPro" id="IPR039418">
    <property type="entry name" value="LexA-like"/>
</dbReference>
<proteinExistence type="inferred from homology"/>
<dbReference type="GO" id="GO:0006508">
    <property type="term" value="P:proteolysis"/>
    <property type="evidence" value="ECO:0007669"/>
    <property type="project" value="InterPro"/>
</dbReference>
<evidence type="ECO:0000256" key="10">
    <source>
        <dbReference type="ARBA" id="ARBA00023204"/>
    </source>
</evidence>
<keyword evidence="6 12" id="KW-0068">Autocatalytic cleavage</keyword>
<dbReference type="InterPro" id="IPR006199">
    <property type="entry name" value="LexA_DNA-bd_dom"/>
</dbReference>
<feature type="active site" description="For autocatalytic cleavage activity" evidence="12">
    <location>
        <position position="157"/>
    </location>
</feature>
<evidence type="ECO:0000313" key="16">
    <source>
        <dbReference type="EMBL" id="HIV62388.1"/>
    </source>
</evidence>
<evidence type="ECO:0000256" key="5">
    <source>
        <dbReference type="ARBA" id="ARBA00022801"/>
    </source>
</evidence>
<dbReference type="CDD" id="cd06529">
    <property type="entry name" value="S24_LexA-like"/>
    <property type="match status" value="1"/>
</dbReference>
<dbReference type="Gene3D" id="1.10.10.10">
    <property type="entry name" value="Winged helix-like DNA-binding domain superfamily/Winged helix DNA-binding domain"/>
    <property type="match status" value="1"/>
</dbReference>
<dbReference type="SUPFAM" id="SSF46785">
    <property type="entry name" value="Winged helix' DNA-binding domain"/>
    <property type="match status" value="1"/>
</dbReference>
<evidence type="ECO:0000313" key="17">
    <source>
        <dbReference type="Proteomes" id="UP000886808"/>
    </source>
</evidence>
<keyword evidence="4 12" id="KW-0227">DNA damage</keyword>
<dbReference type="NCBIfam" id="TIGR00498">
    <property type="entry name" value="lexA"/>
    <property type="match status" value="1"/>
</dbReference>
<keyword evidence="10 12" id="KW-0234">DNA repair</keyword>
<evidence type="ECO:0000256" key="9">
    <source>
        <dbReference type="ARBA" id="ARBA00023163"/>
    </source>
</evidence>
<evidence type="ECO:0000256" key="6">
    <source>
        <dbReference type="ARBA" id="ARBA00022813"/>
    </source>
</evidence>
<evidence type="ECO:0000256" key="3">
    <source>
        <dbReference type="ARBA" id="ARBA00022705"/>
    </source>
</evidence>
<dbReference type="EMBL" id="DXIE01000035">
    <property type="protein sequence ID" value="HIV62388.1"/>
    <property type="molecule type" value="Genomic_DNA"/>
</dbReference>
<dbReference type="Pfam" id="PF01726">
    <property type="entry name" value="LexA_DNA_bind"/>
    <property type="match status" value="1"/>
</dbReference>
<keyword evidence="3 12" id="KW-0235">DNA replication</keyword>
<name>A0A9D1PHT3_9FIRM</name>
<dbReference type="InterPro" id="IPR011991">
    <property type="entry name" value="ArsR-like_HTH"/>
</dbReference>
<evidence type="ECO:0000256" key="4">
    <source>
        <dbReference type="ARBA" id="ARBA00022763"/>
    </source>
</evidence>
<dbReference type="FunFam" id="2.10.109.10:FF:000001">
    <property type="entry name" value="LexA repressor"/>
    <property type="match status" value="1"/>
</dbReference>
<evidence type="ECO:0000256" key="2">
    <source>
        <dbReference type="ARBA" id="ARBA00022491"/>
    </source>
</evidence>
<keyword evidence="5 12" id="KW-0378">Hydrolase</keyword>
<reference evidence="16" key="2">
    <citation type="submission" date="2021-04" db="EMBL/GenBank/DDBJ databases">
        <authorList>
            <person name="Gilroy R."/>
        </authorList>
    </citation>
    <scope>NUCLEOTIDE SEQUENCE</scope>
    <source>
        <strain evidence="16">CHK193-4272</strain>
    </source>
</reference>
<keyword evidence="7 12" id="KW-0805">Transcription regulation</keyword>
<dbReference type="InterPro" id="IPR036286">
    <property type="entry name" value="LexA/Signal_pep-like_sf"/>
</dbReference>
<reference evidence="16" key="1">
    <citation type="journal article" date="2021" name="PeerJ">
        <title>Extensive microbial diversity within the chicken gut microbiome revealed by metagenomics and culture.</title>
        <authorList>
            <person name="Gilroy R."/>
            <person name="Ravi A."/>
            <person name="Getino M."/>
            <person name="Pursley I."/>
            <person name="Horton D.L."/>
            <person name="Alikhan N.F."/>
            <person name="Baker D."/>
            <person name="Gharbi K."/>
            <person name="Hall N."/>
            <person name="Watson M."/>
            <person name="Adriaenssens E.M."/>
            <person name="Foster-Nyarko E."/>
            <person name="Jarju S."/>
            <person name="Secka A."/>
            <person name="Antonio M."/>
            <person name="Oren A."/>
            <person name="Chaudhuri R.R."/>
            <person name="La Ragione R."/>
            <person name="Hildebrand F."/>
            <person name="Pallen M.J."/>
        </authorList>
    </citation>
    <scope>NUCLEOTIDE SEQUENCE</scope>
    <source>
        <strain evidence="16">CHK193-4272</strain>
    </source>
</reference>
<gene>
    <name evidence="12 16" type="primary">lexA</name>
    <name evidence="16" type="ORF">H9746_06075</name>
</gene>
<evidence type="ECO:0000259" key="15">
    <source>
        <dbReference type="Pfam" id="PF01726"/>
    </source>
</evidence>
<dbReference type="InterPro" id="IPR036390">
    <property type="entry name" value="WH_DNA-bd_sf"/>
</dbReference>
<comment type="catalytic activity">
    <reaction evidence="12">
        <text>Hydrolysis of Ala-|-Gly bond in repressor LexA.</text>
        <dbReference type="EC" id="3.4.21.88"/>
    </reaction>
</comment>
<evidence type="ECO:0000256" key="1">
    <source>
        <dbReference type="ARBA" id="ARBA00007484"/>
    </source>
</evidence>
<dbReference type="InterPro" id="IPR006200">
    <property type="entry name" value="LexA"/>
</dbReference>
<comment type="caution">
    <text evidence="16">The sequence shown here is derived from an EMBL/GenBank/DDBJ whole genome shotgun (WGS) entry which is preliminary data.</text>
</comment>
<dbReference type="InterPro" id="IPR015927">
    <property type="entry name" value="Peptidase_S24_S26A/B/C"/>
</dbReference>
<dbReference type="Pfam" id="PF00717">
    <property type="entry name" value="Peptidase_S24"/>
    <property type="match status" value="1"/>
</dbReference>
<dbReference type="SUPFAM" id="SSF51306">
    <property type="entry name" value="LexA/Signal peptidase"/>
    <property type="match status" value="1"/>
</dbReference>
<keyword evidence="8 12" id="KW-0238">DNA-binding</keyword>
<evidence type="ECO:0000256" key="13">
    <source>
        <dbReference type="RuleBase" id="RU003991"/>
    </source>
</evidence>
<dbReference type="InterPro" id="IPR036388">
    <property type="entry name" value="WH-like_DNA-bd_sf"/>
</dbReference>
<feature type="DNA-binding region" description="H-T-H motif" evidence="12">
    <location>
        <begin position="28"/>
        <end position="48"/>
    </location>
</feature>
<feature type="domain" description="Peptidase S24/S26A/S26B/S26C" evidence="14">
    <location>
        <begin position="79"/>
        <end position="189"/>
    </location>
</feature>
<dbReference type="Proteomes" id="UP000886808">
    <property type="component" value="Unassembled WGS sequence"/>
</dbReference>
<evidence type="ECO:0000259" key="14">
    <source>
        <dbReference type="Pfam" id="PF00717"/>
    </source>
</evidence>
<dbReference type="HAMAP" id="MF_00015">
    <property type="entry name" value="LexA"/>
    <property type="match status" value="1"/>
</dbReference>
<dbReference type="Gene3D" id="2.10.109.10">
    <property type="entry name" value="Umud Fragment, subunit A"/>
    <property type="match status" value="1"/>
</dbReference>
<evidence type="ECO:0000256" key="7">
    <source>
        <dbReference type="ARBA" id="ARBA00023015"/>
    </source>
</evidence>
<evidence type="ECO:0000256" key="12">
    <source>
        <dbReference type="HAMAP-Rule" id="MF_00015"/>
    </source>
</evidence>
<dbReference type="GO" id="GO:0009432">
    <property type="term" value="P:SOS response"/>
    <property type="evidence" value="ECO:0007669"/>
    <property type="project" value="UniProtKB-UniRule"/>
</dbReference>
<feature type="domain" description="LexA repressor DNA-binding" evidence="15">
    <location>
        <begin position="1"/>
        <end position="64"/>
    </location>
</feature>
<comment type="function">
    <text evidence="12">Represses a number of genes involved in the response to DNA damage (SOS response), including recA and lexA. In the presence of single-stranded DNA, RecA interacts with LexA causing an autocatalytic cleavage which disrupts the DNA-binding part of LexA, leading to derepression of the SOS regulon and eventually DNA repair.</text>
</comment>
<dbReference type="GO" id="GO:0045892">
    <property type="term" value="P:negative regulation of DNA-templated transcription"/>
    <property type="evidence" value="ECO:0007669"/>
    <property type="project" value="UniProtKB-UniRule"/>
</dbReference>
<evidence type="ECO:0000256" key="11">
    <source>
        <dbReference type="ARBA" id="ARBA00023236"/>
    </source>
</evidence>
<organism evidence="16 17">
    <name type="scientific">Candidatus Butyricicoccus avistercoris</name>
    <dbReference type="NCBI Taxonomy" id="2838518"/>
    <lineage>
        <taxon>Bacteria</taxon>
        <taxon>Bacillati</taxon>
        <taxon>Bacillota</taxon>
        <taxon>Clostridia</taxon>
        <taxon>Eubacteriales</taxon>
        <taxon>Butyricicoccaceae</taxon>
        <taxon>Butyricicoccus</taxon>
    </lineage>
</organism>
<comment type="similarity">
    <text evidence="1 12 13">Belongs to the peptidase S24 family.</text>
</comment>
<dbReference type="GO" id="GO:0003677">
    <property type="term" value="F:DNA binding"/>
    <property type="evidence" value="ECO:0007669"/>
    <property type="project" value="UniProtKB-UniRule"/>
</dbReference>
<comment type="subunit">
    <text evidence="12">Homodimer.</text>
</comment>
<dbReference type="PANTHER" id="PTHR33516">
    <property type="entry name" value="LEXA REPRESSOR"/>
    <property type="match status" value="1"/>
</dbReference>
<sequence>MKPLTEKQKRILDYINEFTLKQGYPPSVREICNEVGLRSPSTVHCHIKRLRELGYLQRDDGRTRSLSVRGGATMTPRVPILGRVTAGMPALAVEQVEGYIPYENASSGHEHFALRINGESMIGAGIMDGDIIIVRRQQTARNGQIVVALIEDEATCKRLLLQHGEVWLMPENENYPPINGENCSILGVVTAVYRDYYV</sequence>